<dbReference type="NCBIfam" id="TIGR01936">
    <property type="entry name" value="nqrA"/>
    <property type="match status" value="1"/>
</dbReference>
<dbReference type="InterPro" id="IPR008703">
    <property type="entry name" value="NqrA"/>
</dbReference>
<evidence type="ECO:0000256" key="4">
    <source>
        <dbReference type="ARBA" id="ARBA00023053"/>
    </source>
</evidence>
<comment type="function">
    <text evidence="8">NQR complex catalyzes the reduction of ubiquinone-1 to ubiquinol by two successive reactions, coupled with the transport of Na(+) ions from the cytoplasm to the periplasm. NqrA to NqrE are probably involved in the second step, the conversion of ubisemiquinone to ubiquinol.</text>
</comment>
<dbReference type="InterPro" id="IPR056148">
    <property type="entry name" value="NQRA_2nd"/>
</dbReference>
<dbReference type="Pfam" id="PF05896">
    <property type="entry name" value="NQRA_N"/>
    <property type="match status" value="1"/>
</dbReference>
<keyword evidence="6 8" id="KW-0830">Ubiquinone</keyword>
<dbReference type="Pfam" id="PF24836">
    <property type="entry name" value="NQRA_2nd"/>
    <property type="match status" value="1"/>
</dbReference>
<dbReference type="GO" id="GO:0006814">
    <property type="term" value="P:sodium ion transport"/>
    <property type="evidence" value="ECO:0007669"/>
    <property type="project" value="UniProtKB-UniRule"/>
</dbReference>
<evidence type="ECO:0000256" key="2">
    <source>
        <dbReference type="ARBA" id="ARBA00022967"/>
    </source>
</evidence>
<proteinExistence type="inferred from homology"/>
<evidence type="ECO:0000256" key="1">
    <source>
        <dbReference type="ARBA" id="ARBA00022448"/>
    </source>
</evidence>
<dbReference type="Proteomes" id="UP000323708">
    <property type="component" value="Unassembled WGS sequence"/>
</dbReference>
<dbReference type="PANTHER" id="PTHR37839:SF1">
    <property type="entry name" value="NA(+)-TRANSLOCATING NADH-QUINONE REDUCTASE SUBUNIT A"/>
    <property type="match status" value="1"/>
</dbReference>
<evidence type="ECO:0000256" key="3">
    <source>
        <dbReference type="ARBA" id="ARBA00023027"/>
    </source>
</evidence>
<name>A0A5B0WN33_9GAMM</name>
<keyword evidence="13" id="KW-1185">Reference proteome</keyword>
<keyword evidence="2 8" id="KW-1278">Translocase</keyword>
<sequence length="447" mass="47978">MIKIKRGMDIPIQGAPQQVIEDAPAARAVALVGFDYVEMKPTMEVQEGDRVKLGQLLFTDKKTDGVRYTAPASGVVSAINRGARRVLQSVVIDVDGDEAETFASYSAEQIAGLDASAIRQQLVESGQWTALRTRPFSKVPALDSEPAAIFITAIDTHPLAPDPAVIIAEQAEAFAVGQDVLARLTAGKVYLCTGADASLPQGRAANIEVATFAGPHPAGLPGTHIHFLEGVNAGKTVWQIGYQDVIAVGRLFLDGRLYTDRVIALAGPQVEKPRLLRTRLGADLQALCAGELKEGENRIISGSVLGGRAVAAGTAYLGRYHNQVSVLLEGRQRDFMGWLSPGTKRHSSLGIYLTSFLGTKPLPMTTNTNGSERAMVPVGQYETIMPLDILPTQLLRSLIVGDTETAQALGCLELEEEDLALCTYVCAGKYEYGPILRDNLTRIEKEG</sequence>
<dbReference type="GO" id="GO:0016655">
    <property type="term" value="F:oxidoreductase activity, acting on NAD(P)H, quinone or similar compound as acceptor"/>
    <property type="evidence" value="ECO:0007669"/>
    <property type="project" value="UniProtKB-UniRule"/>
</dbReference>
<comment type="similarity">
    <text evidence="8">Belongs to the NqrA family.</text>
</comment>
<dbReference type="EC" id="7.2.1.1" evidence="8"/>
<reference evidence="12 13" key="1">
    <citation type="submission" date="2019-09" db="EMBL/GenBank/DDBJ databases">
        <authorList>
            <person name="Chen X.-Y."/>
        </authorList>
    </citation>
    <scope>NUCLEOTIDE SEQUENCE [LARGE SCALE GENOMIC DNA]</scope>
    <source>
        <strain evidence="12 13">NY5</strain>
    </source>
</reference>
<comment type="subunit">
    <text evidence="8">Composed of six subunits; NqrA, NqrB, NqrC, NqrD, NqrE and NqrF.</text>
</comment>
<protein>
    <recommendedName>
        <fullName evidence="8">Na(+)-translocating NADH-quinone reductase subunit A</fullName>
        <shortName evidence="8">Na(+)-NQR subunit A</shortName>
        <shortName evidence="8">Na(+)-translocating NQR subunit A</shortName>
        <ecNumber evidence="8">7.2.1.1</ecNumber>
    </recommendedName>
    <alternativeName>
        <fullName evidence="8">NQR complex subunit A</fullName>
    </alternativeName>
    <alternativeName>
        <fullName evidence="8">NQR-1 subunit A</fullName>
    </alternativeName>
</protein>
<evidence type="ECO:0000259" key="11">
    <source>
        <dbReference type="Pfam" id="PF24836"/>
    </source>
</evidence>
<evidence type="ECO:0000256" key="7">
    <source>
        <dbReference type="ARBA" id="ARBA00023201"/>
    </source>
</evidence>
<dbReference type="AlphaFoldDB" id="A0A5B0WN33"/>
<keyword evidence="3 8" id="KW-0520">NAD</keyword>
<dbReference type="EMBL" id="VTUX01000011">
    <property type="protein sequence ID" value="KAA1188236.1"/>
    <property type="molecule type" value="Genomic_DNA"/>
</dbReference>
<evidence type="ECO:0000256" key="8">
    <source>
        <dbReference type="HAMAP-Rule" id="MF_00425"/>
    </source>
</evidence>
<dbReference type="PANTHER" id="PTHR37839">
    <property type="entry name" value="NA(+)-TRANSLOCATING NADH-QUINONE REDUCTASE SUBUNIT A"/>
    <property type="match status" value="1"/>
</dbReference>
<accession>A0A5B0WN33</accession>
<evidence type="ECO:0000256" key="5">
    <source>
        <dbReference type="ARBA" id="ARBA00023065"/>
    </source>
</evidence>
<comment type="caution">
    <text evidence="12">The sequence shown here is derived from an EMBL/GenBank/DDBJ whole genome shotgun (WGS) entry which is preliminary data.</text>
</comment>
<dbReference type="InterPro" id="IPR056147">
    <property type="entry name" value="NQRA_N"/>
</dbReference>
<dbReference type="HAMAP" id="MF_00425">
    <property type="entry name" value="NqrA"/>
    <property type="match status" value="1"/>
</dbReference>
<keyword evidence="5 8" id="KW-0406">Ion transport</keyword>
<dbReference type="InterPro" id="IPR022615">
    <property type="entry name" value="NqrA_C_domain"/>
</dbReference>
<keyword evidence="1 8" id="KW-0813">Transport</keyword>
<comment type="catalytic activity">
    <reaction evidence="8">
        <text>a ubiquinone + n Na(+)(in) + NADH + H(+) = a ubiquinol + n Na(+)(out) + NAD(+)</text>
        <dbReference type="Rhea" id="RHEA:47748"/>
        <dbReference type="Rhea" id="RHEA-COMP:9565"/>
        <dbReference type="Rhea" id="RHEA-COMP:9566"/>
        <dbReference type="ChEBI" id="CHEBI:15378"/>
        <dbReference type="ChEBI" id="CHEBI:16389"/>
        <dbReference type="ChEBI" id="CHEBI:17976"/>
        <dbReference type="ChEBI" id="CHEBI:29101"/>
        <dbReference type="ChEBI" id="CHEBI:57540"/>
        <dbReference type="ChEBI" id="CHEBI:57945"/>
        <dbReference type="EC" id="7.2.1.1"/>
    </reaction>
</comment>
<feature type="domain" description="Na(+)-translocating NADH-quinone reductase subunit A C-terminal" evidence="10">
    <location>
        <begin position="262"/>
        <end position="310"/>
    </location>
</feature>
<organism evidence="12 13">
    <name type="scientific">Pseudohalioglobus sediminis</name>
    <dbReference type="NCBI Taxonomy" id="2606449"/>
    <lineage>
        <taxon>Bacteria</taxon>
        <taxon>Pseudomonadati</taxon>
        <taxon>Pseudomonadota</taxon>
        <taxon>Gammaproteobacteria</taxon>
        <taxon>Cellvibrionales</taxon>
        <taxon>Halieaceae</taxon>
        <taxon>Pseudohalioglobus</taxon>
    </lineage>
</organism>
<dbReference type="Pfam" id="PF11973">
    <property type="entry name" value="NQRA_SLBB"/>
    <property type="match status" value="1"/>
</dbReference>
<feature type="domain" description="NqrA second alpha/beta" evidence="11">
    <location>
        <begin position="114"/>
        <end position="257"/>
    </location>
</feature>
<evidence type="ECO:0000259" key="10">
    <source>
        <dbReference type="Pfam" id="PF11973"/>
    </source>
</evidence>
<evidence type="ECO:0000256" key="6">
    <source>
        <dbReference type="ARBA" id="ARBA00023075"/>
    </source>
</evidence>
<keyword evidence="4 8" id="KW-0915">Sodium</keyword>
<dbReference type="RefSeq" id="WP_149613156.1">
    <property type="nucleotide sequence ID" value="NZ_VTUX01000011.1"/>
</dbReference>
<evidence type="ECO:0000313" key="13">
    <source>
        <dbReference type="Proteomes" id="UP000323708"/>
    </source>
</evidence>
<evidence type="ECO:0000259" key="9">
    <source>
        <dbReference type="Pfam" id="PF05896"/>
    </source>
</evidence>
<evidence type="ECO:0000313" key="12">
    <source>
        <dbReference type="EMBL" id="KAA1188236.1"/>
    </source>
</evidence>
<gene>
    <name evidence="8" type="primary">nqrA</name>
    <name evidence="12" type="ORF">F0M18_19610</name>
</gene>
<feature type="domain" description="NqrA N-terminal barrel-sandwich hybrid" evidence="9">
    <location>
        <begin position="2"/>
        <end position="95"/>
    </location>
</feature>
<keyword evidence="7 8" id="KW-0739">Sodium transport</keyword>
<dbReference type="NCBIfam" id="NF003759">
    <property type="entry name" value="PRK05352.1-2"/>
    <property type="match status" value="1"/>
</dbReference>